<dbReference type="EMBL" id="JADBGQ010000004">
    <property type="protein sequence ID" value="KAG5401417.1"/>
    <property type="molecule type" value="Genomic_DNA"/>
</dbReference>
<evidence type="ECO:0000313" key="1">
    <source>
        <dbReference type="EMBL" id="KAG5401417.1"/>
    </source>
</evidence>
<comment type="caution">
    <text evidence="1">The sequence shown here is derived from an EMBL/GenBank/DDBJ whole genome shotgun (WGS) entry which is preliminary data.</text>
</comment>
<reference evidence="1 2" key="1">
    <citation type="submission" date="2021-03" db="EMBL/GenBank/DDBJ databases">
        <authorList>
            <person name="King G.J."/>
            <person name="Bancroft I."/>
            <person name="Baten A."/>
            <person name="Bloomfield J."/>
            <person name="Borpatragohain P."/>
            <person name="He Z."/>
            <person name="Irish N."/>
            <person name="Irwin J."/>
            <person name="Liu K."/>
            <person name="Mauleon R.P."/>
            <person name="Moore J."/>
            <person name="Morris R."/>
            <person name="Ostergaard L."/>
            <person name="Wang B."/>
            <person name="Wells R."/>
        </authorList>
    </citation>
    <scope>NUCLEOTIDE SEQUENCE [LARGE SCALE GENOMIC DNA]</scope>
    <source>
        <strain evidence="1">R-o-18</strain>
        <tissue evidence="1">Leaf</tissue>
    </source>
</reference>
<name>A0ABQ7MRR4_BRACM</name>
<dbReference type="Pfam" id="PF06364">
    <property type="entry name" value="DUF1068"/>
    <property type="match status" value="1"/>
</dbReference>
<accession>A0ABQ7MRR4</accession>
<organism evidence="1 2">
    <name type="scientific">Brassica rapa subsp. trilocularis</name>
    <dbReference type="NCBI Taxonomy" id="1813537"/>
    <lineage>
        <taxon>Eukaryota</taxon>
        <taxon>Viridiplantae</taxon>
        <taxon>Streptophyta</taxon>
        <taxon>Embryophyta</taxon>
        <taxon>Tracheophyta</taxon>
        <taxon>Spermatophyta</taxon>
        <taxon>Magnoliopsida</taxon>
        <taxon>eudicotyledons</taxon>
        <taxon>Gunneridae</taxon>
        <taxon>Pentapetalae</taxon>
        <taxon>rosids</taxon>
        <taxon>malvids</taxon>
        <taxon>Brassicales</taxon>
        <taxon>Brassicaceae</taxon>
        <taxon>Brassiceae</taxon>
        <taxon>Brassica</taxon>
    </lineage>
</organism>
<proteinExistence type="predicted"/>
<protein>
    <submittedName>
        <fullName evidence="1">Uncharacterized protein</fullName>
    </submittedName>
</protein>
<keyword evidence="2" id="KW-1185">Reference proteome</keyword>
<sequence>MTSGLDKSLKRKNDKWLKDFKSLMLDTDKLKNCGSDDPKFKLQKGDGEAVCGQFQKSIVIITRILHWPKLKGLLPSTKKEADKCNAATEICESAREIESSSIVSQREEGYFFGAWKDE</sequence>
<evidence type="ECO:0000313" key="2">
    <source>
        <dbReference type="Proteomes" id="UP000823674"/>
    </source>
</evidence>
<gene>
    <name evidence="1" type="primary">A04p024130.1_BraROA</name>
    <name evidence="1" type="ORF">IGI04_016024</name>
</gene>
<dbReference type="InterPro" id="IPR010471">
    <property type="entry name" value="DUF1068"/>
</dbReference>
<dbReference type="Proteomes" id="UP000823674">
    <property type="component" value="Chromosome A04"/>
</dbReference>